<dbReference type="Proteomes" id="UP001165679">
    <property type="component" value="Unassembled WGS sequence"/>
</dbReference>
<keyword evidence="3" id="KW-1185">Reference proteome</keyword>
<reference evidence="2" key="2">
    <citation type="submission" date="2022-10" db="EMBL/GenBank/DDBJ databases">
        <authorList>
            <person name="Trinh H.N."/>
        </authorList>
    </citation>
    <scope>NUCLEOTIDE SEQUENCE</scope>
    <source>
        <strain evidence="2">RN2-1</strain>
    </source>
</reference>
<reference evidence="2" key="1">
    <citation type="submission" date="2022-09" db="EMBL/GenBank/DDBJ databases">
        <title>Rhodovastum sp. nov. RN2-1 isolated from soil in Seongnam, South Korea.</title>
        <authorList>
            <person name="Le N.T."/>
        </authorList>
    </citation>
    <scope>NUCLEOTIDE SEQUENCE</scope>
    <source>
        <strain evidence="2">RN2-1</strain>
    </source>
</reference>
<feature type="region of interest" description="Disordered" evidence="1">
    <location>
        <begin position="31"/>
        <end position="61"/>
    </location>
</feature>
<evidence type="ECO:0000256" key="1">
    <source>
        <dbReference type="SAM" id="MobiDB-lite"/>
    </source>
</evidence>
<comment type="caution">
    <text evidence="2">The sequence shown here is derived from an EMBL/GenBank/DDBJ whole genome shotgun (WGS) entry which is preliminary data.</text>
</comment>
<gene>
    <name evidence="2" type="ORF">OL599_22735</name>
</gene>
<name>A0AA41YRA0_9PROT</name>
<accession>A0AA41YRA0</accession>
<dbReference type="AlphaFoldDB" id="A0AA41YRA0"/>
<dbReference type="EMBL" id="JAPDNT010000036">
    <property type="protein sequence ID" value="MCW3477390.1"/>
    <property type="molecule type" value="Genomic_DNA"/>
</dbReference>
<evidence type="ECO:0000313" key="3">
    <source>
        <dbReference type="Proteomes" id="UP001165679"/>
    </source>
</evidence>
<evidence type="ECO:0000313" key="2">
    <source>
        <dbReference type="EMBL" id="MCW3477390.1"/>
    </source>
</evidence>
<proteinExistence type="predicted"/>
<sequence>MSREHTTKCSCGCIYSKSMHQPYPRKCINCGTPEAPREPIGEPPHQGTSGKPPGAAPAPATMPMQIASYRREPGRLPLCIAEKAYEVYSALHGDRQSLSRLGERGGFSAGEVIAFLYARQFPRPQWSDRVHEAFRGMVAS</sequence>
<organism evidence="2 3">
    <name type="scientific">Limobrevibacterium gyesilva</name>
    <dbReference type="NCBI Taxonomy" id="2991712"/>
    <lineage>
        <taxon>Bacteria</taxon>
        <taxon>Pseudomonadati</taxon>
        <taxon>Pseudomonadota</taxon>
        <taxon>Alphaproteobacteria</taxon>
        <taxon>Acetobacterales</taxon>
        <taxon>Acetobacteraceae</taxon>
        <taxon>Limobrevibacterium</taxon>
    </lineage>
</organism>
<protein>
    <submittedName>
        <fullName evidence="2">Uncharacterized protein</fullName>
    </submittedName>
</protein>